<dbReference type="InterPro" id="IPR001138">
    <property type="entry name" value="Zn2Cys6_DnaBD"/>
</dbReference>
<dbReference type="EMBL" id="MDDG01000012">
    <property type="protein sequence ID" value="OQE36197.1"/>
    <property type="molecule type" value="Genomic_DNA"/>
</dbReference>
<evidence type="ECO:0000313" key="8">
    <source>
        <dbReference type="EMBL" id="OQE36197.1"/>
    </source>
</evidence>
<evidence type="ECO:0000256" key="5">
    <source>
        <dbReference type="ARBA" id="ARBA00023163"/>
    </source>
</evidence>
<dbReference type="SMART" id="SM00066">
    <property type="entry name" value="GAL4"/>
    <property type="match status" value="1"/>
</dbReference>
<evidence type="ECO:0000313" key="9">
    <source>
        <dbReference type="Proteomes" id="UP000191500"/>
    </source>
</evidence>
<accession>A0A1V6UCM6</accession>
<dbReference type="GO" id="GO:0008270">
    <property type="term" value="F:zinc ion binding"/>
    <property type="evidence" value="ECO:0007669"/>
    <property type="project" value="InterPro"/>
</dbReference>
<dbReference type="PANTHER" id="PTHR36206:SF14">
    <property type="entry name" value="ZN(2)-C6 FUNGAL-TYPE DOMAIN-CONTAINING PROTEIN-RELATED"/>
    <property type="match status" value="1"/>
</dbReference>
<dbReference type="PANTHER" id="PTHR36206">
    <property type="entry name" value="ASPERCRYPTIN BIOSYNTHESIS CLUSTER-SPECIFIC TRANSCRIPTION REGULATOR ATNN-RELATED"/>
    <property type="match status" value="1"/>
</dbReference>
<reference evidence="9" key="1">
    <citation type="journal article" date="2017" name="Nat. Microbiol.">
        <title>Global analysis of biosynthetic gene clusters reveals vast potential of secondary metabolite production in Penicillium species.</title>
        <authorList>
            <person name="Nielsen J.C."/>
            <person name="Grijseels S."/>
            <person name="Prigent S."/>
            <person name="Ji B."/>
            <person name="Dainat J."/>
            <person name="Nielsen K.F."/>
            <person name="Frisvad J.C."/>
            <person name="Workman M."/>
            <person name="Nielsen J."/>
        </authorList>
    </citation>
    <scope>NUCLEOTIDE SEQUENCE [LARGE SCALE GENOMIC DNA]</scope>
    <source>
        <strain evidence="9">IBT 31321</strain>
    </source>
</reference>
<keyword evidence="6" id="KW-0539">Nucleus</keyword>
<organism evidence="8 9">
    <name type="scientific">Penicillium coprophilum</name>
    <dbReference type="NCBI Taxonomy" id="36646"/>
    <lineage>
        <taxon>Eukaryota</taxon>
        <taxon>Fungi</taxon>
        <taxon>Dikarya</taxon>
        <taxon>Ascomycota</taxon>
        <taxon>Pezizomycotina</taxon>
        <taxon>Eurotiomycetes</taxon>
        <taxon>Eurotiomycetidae</taxon>
        <taxon>Eurotiales</taxon>
        <taxon>Aspergillaceae</taxon>
        <taxon>Penicillium</taxon>
    </lineage>
</organism>
<keyword evidence="5" id="KW-0804">Transcription</keyword>
<evidence type="ECO:0000256" key="1">
    <source>
        <dbReference type="ARBA" id="ARBA00022723"/>
    </source>
</evidence>
<proteinExistence type="predicted"/>
<gene>
    <name evidence="8" type="ORF">PENCOP_c012G07332</name>
</gene>
<dbReference type="GO" id="GO:0003677">
    <property type="term" value="F:DNA binding"/>
    <property type="evidence" value="ECO:0007669"/>
    <property type="project" value="UniProtKB-KW"/>
</dbReference>
<evidence type="ECO:0000256" key="3">
    <source>
        <dbReference type="ARBA" id="ARBA00023015"/>
    </source>
</evidence>
<dbReference type="PROSITE" id="PS00463">
    <property type="entry name" value="ZN2_CY6_FUNGAL_1"/>
    <property type="match status" value="1"/>
</dbReference>
<protein>
    <recommendedName>
        <fullName evidence="7">Zn(2)-C6 fungal-type domain-containing protein</fullName>
    </recommendedName>
</protein>
<feature type="domain" description="Zn(2)-C6 fungal-type" evidence="7">
    <location>
        <begin position="21"/>
        <end position="51"/>
    </location>
</feature>
<evidence type="ECO:0000259" key="7">
    <source>
        <dbReference type="PROSITE" id="PS50048"/>
    </source>
</evidence>
<dbReference type="CDD" id="cd00067">
    <property type="entry name" value="GAL4"/>
    <property type="match status" value="1"/>
</dbReference>
<dbReference type="InterPro" id="IPR052360">
    <property type="entry name" value="Transcr_Regulatory_Proteins"/>
</dbReference>
<keyword evidence="1" id="KW-0479">Metal-binding</keyword>
<name>A0A1V6UCM6_9EURO</name>
<dbReference type="SUPFAM" id="SSF57701">
    <property type="entry name" value="Zn2/Cys6 DNA-binding domain"/>
    <property type="match status" value="1"/>
</dbReference>
<dbReference type="Proteomes" id="UP000191500">
    <property type="component" value="Unassembled WGS sequence"/>
</dbReference>
<dbReference type="InterPro" id="IPR036864">
    <property type="entry name" value="Zn2-C6_fun-type_DNA-bd_sf"/>
</dbReference>
<sequence length="573" mass="63690">MSPRLDHPKGRLRVLPRSRLGCRTCKIRRVKCGEEKPSCVRCTSTGRKCDFEESQSSTISAVASPLSLSPNTNTVWRERRAFAYYFECAASSIGGGLDVDFWRTIVPQVCRHEPAVWDAIITISALFECPKQCPDLLPQRHDNTLILTQNHQDVLAWYSRSVSAVRQRIEQGSVDVFVGLISCVLFICIEAIQGNADGALQLYRQGVQLIIALRPQIASQAAGKASLLEDTIIPIFVRLGAFALSIGGAPVTALLRDTENALTPQFDSLKSAREAIVLLATEIPLFESTCTKHLLETNASHVPEDFNTRLFSLAARLRNWHSAFDKLMTVLRAKDILSQQKIGTGALLLSYHDMLYVMLETCTSLSLIQFDAYLPNFQNIVEQCASAHKASVRPDGTQPPFTFELNVGLPLWFTSLRCREPCTRRAALALLHQAPSVQGFYQCSIWAAVGRTIMELEESRAMEMNAAHYTFNLGALEPTSRPSPGSELAPISYPAHPDIRPRIPAALFIPEEVRIGPITAFRPMDGFPPGTTEADVAKWNRNSDQLFLRFSRSERGLTGDSCQTVYEYVPLDF</sequence>
<evidence type="ECO:0000256" key="4">
    <source>
        <dbReference type="ARBA" id="ARBA00023125"/>
    </source>
</evidence>
<dbReference type="PROSITE" id="PS50048">
    <property type="entry name" value="ZN2_CY6_FUNGAL_2"/>
    <property type="match status" value="1"/>
</dbReference>
<dbReference type="STRING" id="36646.A0A1V6UCM6"/>
<dbReference type="AlphaFoldDB" id="A0A1V6UCM6"/>
<dbReference type="GO" id="GO:0000981">
    <property type="term" value="F:DNA-binding transcription factor activity, RNA polymerase II-specific"/>
    <property type="evidence" value="ECO:0007669"/>
    <property type="project" value="InterPro"/>
</dbReference>
<dbReference type="Gene3D" id="4.10.240.10">
    <property type="entry name" value="Zn(2)-C6 fungal-type DNA-binding domain"/>
    <property type="match status" value="1"/>
</dbReference>
<evidence type="ECO:0000256" key="6">
    <source>
        <dbReference type="ARBA" id="ARBA00023242"/>
    </source>
</evidence>
<keyword evidence="3" id="KW-0805">Transcription regulation</keyword>
<dbReference type="Pfam" id="PF00172">
    <property type="entry name" value="Zn_clus"/>
    <property type="match status" value="1"/>
</dbReference>
<keyword evidence="4" id="KW-0238">DNA-binding</keyword>
<keyword evidence="2" id="KW-0862">Zinc</keyword>
<evidence type="ECO:0000256" key="2">
    <source>
        <dbReference type="ARBA" id="ARBA00022833"/>
    </source>
</evidence>
<comment type="caution">
    <text evidence="8">The sequence shown here is derived from an EMBL/GenBank/DDBJ whole genome shotgun (WGS) entry which is preliminary data.</text>
</comment>
<keyword evidence="9" id="KW-1185">Reference proteome</keyword>